<organism evidence="3 4">
    <name type="scientific">Tectimicrobiota bacterium</name>
    <dbReference type="NCBI Taxonomy" id="2528274"/>
    <lineage>
        <taxon>Bacteria</taxon>
        <taxon>Pseudomonadati</taxon>
        <taxon>Nitrospinota/Tectimicrobiota group</taxon>
        <taxon>Candidatus Tectimicrobiota</taxon>
    </lineage>
</organism>
<reference evidence="3" key="1">
    <citation type="submission" date="2020-07" db="EMBL/GenBank/DDBJ databases">
        <title>Huge and variable diversity of episymbiotic CPR bacteria and DPANN archaea in groundwater ecosystems.</title>
        <authorList>
            <person name="He C.Y."/>
            <person name="Keren R."/>
            <person name="Whittaker M."/>
            <person name="Farag I.F."/>
            <person name="Doudna J."/>
            <person name="Cate J.H.D."/>
            <person name="Banfield J.F."/>
        </authorList>
    </citation>
    <scope>NUCLEOTIDE SEQUENCE</scope>
    <source>
        <strain evidence="3">NC_groundwater_672_Ag_B-0.1um_62_36</strain>
    </source>
</reference>
<dbReference type="Pfam" id="PF13517">
    <property type="entry name" value="FG-GAP_3"/>
    <property type="match status" value="2"/>
</dbReference>
<dbReference type="InterPro" id="IPR022045">
    <property type="entry name" value="TcdB_toxin_mid/N"/>
</dbReference>
<gene>
    <name evidence="3" type="ORF">HYY20_11635</name>
</gene>
<protein>
    <submittedName>
        <fullName evidence="3">VCBS repeat-containing protein</fullName>
    </submittedName>
</protein>
<dbReference type="SUPFAM" id="SSF69318">
    <property type="entry name" value="Integrin alpha N-terminal domain"/>
    <property type="match status" value="1"/>
</dbReference>
<dbReference type="Pfam" id="PF05593">
    <property type="entry name" value="RHS_repeat"/>
    <property type="match status" value="1"/>
</dbReference>
<accession>A0A932CRY9</accession>
<dbReference type="InterPro" id="IPR013517">
    <property type="entry name" value="FG-GAP"/>
</dbReference>
<feature type="non-terminal residue" evidence="3">
    <location>
        <position position="1"/>
    </location>
</feature>
<evidence type="ECO:0000256" key="1">
    <source>
        <dbReference type="ARBA" id="ARBA00022729"/>
    </source>
</evidence>
<proteinExistence type="predicted"/>
<dbReference type="InterPro" id="IPR006530">
    <property type="entry name" value="YD"/>
</dbReference>
<keyword evidence="1" id="KW-0732">Signal</keyword>
<feature type="non-terminal residue" evidence="3">
    <location>
        <position position="1001"/>
    </location>
</feature>
<dbReference type="Proteomes" id="UP000769766">
    <property type="component" value="Unassembled WGS sequence"/>
</dbReference>
<comment type="caution">
    <text evidence="3">The sequence shown here is derived from an EMBL/GenBank/DDBJ whole genome shotgun (WGS) entry which is preliminary data.</text>
</comment>
<dbReference type="Gene3D" id="2.180.10.10">
    <property type="entry name" value="RHS repeat-associated core"/>
    <property type="match status" value="1"/>
</dbReference>
<feature type="domain" description="Insecticide toxin TcdB middle/N-terminal" evidence="2">
    <location>
        <begin position="449"/>
        <end position="599"/>
    </location>
</feature>
<evidence type="ECO:0000313" key="4">
    <source>
        <dbReference type="Proteomes" id="UP000769766"/>
    </source>
</evidence>
<dbReference type="AlphaFoldDB" id="A0A932CRY9"/>
<dbReference type="Gene3D" id="2.130.10.130">
    <property type="entry name" value="Integrin alpha, N-terminal"/>
    <property type="match status" value="2"/>
</dbReference>
<dbReference type="Pfam" id="PF12256">
    <property type="entry name" value="TcdB_toxin_midN"/>
    <property type="match status" value="1"/>
</dbReference>
<name>A0A932CRY9_UNCTE</name>
<dbReference type="InterPro" id="IPR031325">
    <property type="entry name" value="RHS_repeat"/>
</dbReference>
<evidence type="ECO:0000259" key="2">
    <source>
        <dbReference type="Pfam" id="PF12256"/>
    </source>
</evidence>
<evidence type="ECO:0000313" key="3">
    <source>
        <dbReference type="EMBL" id="MBI2877522.1"/>
    </source>
</evidence>
<sequence>HHVVLTWEGRPDLVENGTGGYLSRLSRRLQWINVSTDGVNSGQPFQSYEFGYIPSPNSSQSLLDSIRRSGVDLDTGVPVNLPPVSLTYRGESPAPTPFKFFDGDAYSWKGLAVSDWAGICDREQLWCQNTATGETRRRTIDMDGDGLVDYVDTKDWNSQTKQWQVYRNNGQGFKTPILWSAPAEFIQTINKNTGVTNQDTFDLNGDGKPDYVVCDGSLPSWQVYWNRGNGFDSTPTPWTSTQSRCRSYNPTNQNTYLDTLDINGDGKPDHVYTQGWSDTNQKWKVYLNQYPAQNGFDSDGIDFLVERQDGGSEDLSIIRIGAGASLNTFDINSDGLPDLVRAPGAGIGKWWIYLNEGTRIRYRATWSPPLNAIRFQDPNGSYTWDTLDINGDGLVDLVDGTNWSEDNTYWEVYLGTGNMDQGFLFTAQKWKALLPFTPFVRQTSGRGYDVFDIDGDGLVDFVDGIREPQGGVHWDVRFNQGADRPQWVLWSERSPAPMRPDLLVGMENGLGGGTALTYGTSTLVDSSGGGIPALPFPVWLVGTLSQDNGLGLFGLTRFSYQGGLFEASDPLGLEFRGFRWMSEEDPLGNITTTEFHQDFLWKGKPKSQRVYNAAGSPPKDVIKDVIWEWAGRCFNNDPLLSGFTSAVCASYGLTGRGHIHLGKRTELLYKDAIQYDWSLSAQDGFDGYGNLIASHTEGATAGIKVAPVYTTITYASLAESGAPLNTYIVARPETITVSETIPVSDGRILEKKKLGYDVRGNQTRVILDPDTGGIQATTVLQYHPSFGYLTQETNARGYPTTYTYDTTYQTYPVTIVNALNQTMTQAFDARWGKLTSSKDPNQAEWQWSYDAFGRLRKEALPEETLNNPQKTLEYFTYTPGTSPVPNRVGAKLKEPNAASGYREQWSFFDGFGRLLQQKHQAYVNGTKTDIAGQTLRYNARGEVEKSLAPFVAAGLDTYSPNHPTEAGTTFTYDALGRLLRQTNPDNTSRSTSYPGFLTTLI</sequence>
<dbReference type="NCBIfam" id="TIGR01643">
    <property type="entry name" value="YD_repeat_2x"/>
    <property type="match status" value="2"/>
</dbReference>
<dbReference type="EMBL" id="JACPRF010000356">
    <property type="protein sequence ID" value="MBI2877522.1"/>
    <property type="molecule type" value="Genomic_DNA"/>
</dbReference>
<dbReference type="InterPro" id="IPR028994">
    <property type="entry name" value="Integrin_alpha_N"/>
</dbReference>